<dbReference type="GO" id="GO:0016491">
    <property type="term" value="F:oxidoreductase activity"/>
    <property type="evidence" value="ECO:0007669"/>
    <property type="project" value="UniProtKB-KW"/>
</dbReference>
<accession>A0A9Q8QM09</accession>
<dbReference type="Proteomes" id="UP000829364">
    <property type="component" value="Chromosome 6"/>
</dbReference>
<dbReference type="GeneID" id="72069184"/>
<keyword evidence="3" id="KW-0560">Oxidoreductase</keyword>
<dbReference type="Pfam" id="PF00106">
    <property type="entry name" value="adh_short"/>
    <property type="match status" value="1"/>
</dbReference>
<evidence type="ECO:0000256" key="3">
    <source>
        <dbReference type="ARBA" id="ARBA00023002"/>
    </source>
</evidence>
<gene>
    <name evidence="4" type="ORF">JDV02_007236</name>
</gene>
<sequence length="358" mass="38998">MPIIQPPVAPLPEGIDLTGQVAIVTGASAGIGLEIARQLLQRRLSTLILAVRNTAKGEAVRDDLLRDRQITSANPSASVHVLRLDMDDYASVRDFIAEFKSRVSELHILMLNAGVGLLRRELAATGHERNNQVNYLSNVLLALGLLPVMEATAGSSGRPGRLSVTGSRLYAMTSLQKRPPKDETTVLGHFDDLRGDKASPPPPALTGYLDSKFLWMLFQAELTRQYPRPMPPGWWSTRGEGDGDGDGEAAPRVIVNTFCPGMVNTGFSNALPWYIRLPVKAVVALRGRAVEQAGWIALNAAVVAGAETHGALLADTAVEEPCPFIVSAEGQRLRRMLWNETMEEMEPLVTLPGWMRRL</sequence>
<dbReference type="EMBL" id="CP086359">
    <property type="protein sequence ID" value="UNI21226.1"/>
    <property type="molecule type" value="Genomic_DNA"/>
</dbReference>
<dbReference type="AlphaFoldDB" id="A0A9Q8QM09"/>
<dbReference type="Gene3D" id="3.40.50.720">
    <property type="entry name" value="NAD(P)-binding Rossmann-like Domain"/>
    <property type="match status" value="1"/>
</dbReference>
<keyword evidence="2" id="KW-0521">NADP</keyword>
<dbReference type="OrthoDB" id="542013at2759"/>
<evidence type="ECO:0000256" key="2">
    <source>
        <dbReference type="ARBA" id="ARBA00022857"/>
    </source>
</evidence>
<organism evidence="4 5">
    <name type="scientific">Purpureocillium takamizusanense</name>
    <dbReference type="NCBI Taxonomy" id="2060973"/>
    <lineage>
        <taxon>Eukaryota</taxon>
        <taxon>Fungi</taxon>
        <taxon>Dikarya</taxon>
        <taxon>Ascomycota</taxon>
        <taxon>Pezizomycotina</taxon>
        <taxon>Sordariomycetes</taxon>
        <taxon>Hypocreomycetidae</taxon>
        <taxon>Hypocreales</taxon>
        <taxon>Ophiocordycipitaceae</taxon>
        <taxon>Purpureocillium</taxon>
    </lineage>
</organism>
<evidence type="ECO:0000256" key="1">
    <source>
        <dbReference type="ARBA" id="ARBA00006484"/>
    </source>
</evidence>
<dbReference type="PANTHER" id="PTHR24320">
    <property type="entry name" value="RETINOL DEHYDROGENASE"/>
    <property type="match status" value="1"/>
</dbReference>
<dbReference type="PANTHER" id="PTHR24320:SF252">
    <property type="entry name" value="DEHYDROGENASE_REDUCTASE FAMILY PROTEIN, PUTATIVE (AFU_ORTHOLOGUE AFUA_3G08550)-RELATED"/>
    <property type="match status" value="1"/>
</dbReference>
<name>A0A9Q8QM09_9HYPO</name>
<dbReference type="InterPro" id="IPR036291">
    <property type="entry name" value="NAD(P)-bd_dom_sf"/>
</dbReference>
<reference evidence="4" key="1">
    <citation type="submission" date="2021-11" db="EMBL/GenBank/DDBJ databases">
        <title>Purpureocillium_takamizusanense_genome.</title>
        <authorList>
            <person name="Nguyen N.-H."/>
        </authorList>
    </citation>
    <scope>NUCLEOTIDE SEQUENCE</scope>
    <source>
        <strain evidence="4">PT3</strain>
    </source>
</reference>
<keyword evidence="5" id="KW-1185">Reference proteome</keyword>
<dbReference type="RefSeq" id="XP_047844707.1">
    <property type="nucleotide sequence ID" value="XM_047988709.1"/>
</dbReference>
<dbReference type="InterPro" id="IPR002347">
    <property type="entry name" value="SDR_fam"/>
</dbReference>
<dbReference type="SUPFAM" id="SSF51735">
    <property type="entry name" value="NAD(P)-binding Rossmann-fold domains"/>
    <property type="match status" value="1"/>
</dbReference>
<dbReference type="KEGG" id="ptkz:JDV02_007236"/>
<comment type="similarity">
    <text evidence="1">Belongs to the short-chain dehydrogenases/reductases (SDR) family.</text>
</comment>
<evidence type="ECO:0000313" key="4">
    <source>
        <dbReference type="EMBL" id="UNI21226.1"/>
    </source>
</evidence>
<dbReference type="PRINTS" id="PR00081">
    <property type="entry name" value="GDHRDH"/>
</dbReference>
<evidence type="ECO:0000313" key="5">
    <source>
        <dbReference type="Proteomes" id="UP000829364"/>
    </source>
</evidence>
<proteinExistence type="inferred from homology"/>
<protein>
    <submittedName>
        <fullName evidence="4">Uncharacterized protein</fullName>
    </submittedName>
</protein>